<accession>A0AC34Q2N4</accession>
<name>A0AC34Q2N4_9BILA</name>
<proteinExistence type="predicted"/>
<evidence type="ECO:0000313" key="1">
    <source>
        <dbReference type="Proteomes" id="UP000887576"/>
    </source>
</evidence>
<dbReference type="Proteomes" id="UP000887576">
    <property type="component" value="Unplaced"/>
</dbReference>
<dbReference type="WBParaSite" id="JU765_v2.g12343.t1">
    <property type="protein sequence ID" value="JU765_v2.g12343.t1"/>
    <property type="gene ID" value="JU765_v2.g12343"/>
</dbReference>
<organism evidence="1 2">
    <name type="scientific">Panagrolaimus sp. JU765</name>
    <dbReference type="NCBI Taxonomy" id="591449"/>
    <lineage>
        <taxon>Eukaryota</taxon>
        <taxon>Metazoa</taxon>
        <taxon>Ecdysozoa</taxon>
        <taxon>Nematoda</taxon>
        <taxon>Chromadorea</taxon>
        <taxon>Rhabditida</taxon>
        <taxon>Tylenchina</taxon>
        <taxon>Panagrolaimomorpha</taxon>
        <taxon>Panagrolaimoidea</taxon>
        <taxon>Panagrolaimidae</taxon>
        <taxon>Panagrolaimus</taxon>
    </lineage>
</organism>
<evidence type="ECO:0000313" key="2">
    <source>
        <dbReference type="WBParaSite" id="JU765_v2.g12343.t1"/>
    </source>
</evidence>
<sequence>MIYIGIFLLLFCGVYGHVSTTTTPTEICDLGLNTGTGNLNLTRYFYDKKTNDCYRFIFRGGAGNANRFINAKQCIQRCQKKNELKTYIDDFNAKMKANMTATRILTCANCHEVNGVCVDNKCRCRGGFQLVNYSCVDIDECRFINCGENAVCVNSNGSFRCECQIGFAGSGLNCSKDQQICGQKFDRRYEETCEVLEKNERFFFNNSVGMCQPFTYGGCQFQSSQNIFQDFQTCQSFCDGFTKPAPMNDEIYLYTTTEPKRFSGCYDDFDESRKVPCSGGAWIRKYHYNMSVSKCELFWFDETCSSKVYSSNSHNVFAHLRTCKILCENVEANPLESQNPGVAGVIQMAVNRNQNVINITNSSSVQLMTTPMPEFTFNLFPDDYPVVTPQPTPQATSFTGTLVNLSSSVSSHSTNRLQNEYHKNAALLDDKNYAIVPRAQSSVFDECLEDFDNQLTKLCRKEFRYELHYYYDRQLQQCSSFWFGGCQTKSANNFEELSTCNWKCKVEDYKPVSHDCFEAFDPVLLHDCKNGYFETRFVFDHETKQCRKISWGGCRGDSRNFFMDLKRCQDTCEHVTSDIPHCQDEFDPIYERQCSTDKVFAKYYYYDKQRDSCIEFEYGNCKSRSQNIFATLETCQQLCNKVSGSCLDKFDHRYKRSCNGGKWVKKFYFDHKSGQCKTFWYDGCVSSSQNFFDNKQLCKSMCEIPSYKTERSIENASEVAFEEDATRCLEPLAVGKCKDALPAFFYNAANRRCEPFSYSGCHGNGNRFLTLSQCESSCKKFFHLEKTEAHCFLPVDIGEGKHKRNCMKHAGFHFYYNAREEKCGRFWYNGCGGNANKYKTAIECEHVCRRVKAKAISFEEPVPVGACFEQIQTGSCENTDDELVLQRWGYVSTTGKCQQFEYSGCGGNKNNFATERDCLKTCKGFVAPNSMRCAYWPEWGPCNRLHYMWFYNLTSGMCEQFLYGGCGGNDNRFSTFEHCQITCEIPGEDPCTDRLDRGKWCESMSNRYYYHAKTKTCKGFHYTGCGQSRNNFLQFDECEAVCVHRTKVYTGSNIASNETEITITGVKCKTF</sequence>
<reference evidence="2" key="1">
    <citation type="submission" date="2022-11" db="UniProtKB">
        <authorList>
            <consortium name="WormBaseParasite"/>
        </authorList>
    </citation>
    <scope>IDENTIFICATION</scope>
</reference>
<protein>
    <submittedName>
        <fullName evidence="2">Papilin</fullName>
    </submittedName>
</protein>